<sequence length="42" mass="5058">MTVLRNLMFNLEMNNNISKHIMLIILRDRNGMNRKTRLSQNI</sequence>
<name>U5MUV8_CLOSA</name>
<dbReference type="Proteomes" id="UP000017118">
    <property type="component" value="Chromosome"/>
</dbReference>
<protein>
    <submittedName>
        <fullName evidence="1">Uncharacterized protein</fullName>
    </submittedName>
</protein>
<proteinExistence type="predicted"/>
<evidence type="ECO:0000313" key="2">
    <source>
        <dbReference type="Proteomes" id="UP000017118"/>
    </source>
</evidence>
<accession>U5MUV8</accession>
<dbReference type="HOGENOM" id="CLU_3249665_0_0_9"/>
<dbReference type="KEGG" id="csb:CLSA_c33650"/>
<gene>
    <name evidence="1" type="ORF">CLSA_c33650</name>
</gene>
<keyword evidence="2" id="KW-1185">Reference proteome</keyword>
<dbReference type="EMBL" id="CP006721">
    <property type="protein sequence ID" value="AGX44328.1"/>
    <property type="molecule type" value="Genomic_DNA"/>
</dbReference>
<dbReference type="AlphaFoldDB" id="U5MUV8"/>
<evidence type="ECO:0000313" key="1">
    <source>
        <dbReference type="EMBL" id="AGX44328.1"/>
    </source>
</evidence>
<reference evidence="1 2" key="1">
    <citation type="journal article" date="2013" name="Genome Announc.">
        <title>Complete Genome Sequence of the Solvent Producer Clostridium saccharobutylicum NCP262 (DSM 13864).</title>
        <authorList>
            <person name="Poehlein A."/>
            <person name="Hartwich K."/>
            <person name="Krabben P."/>
            <person name="Ehrenreich A."/>
            <person name="Liebl W."/>
            <person name="Durre P."/>
            <person name="Gottschalk G."/>
            <person name="Daniel R."/>
        </authorList>
    </citation>
    <scope>NUCLEOTIDE SEQUENCE [LARGE SCALE GENOMIC DNA]</scope>
    <source>
        <strain evidence="1">DSM 13864</strain>
    </source>
</reference>
<organism evidence="1 2">
    <name type="scientific">Clostridium saccharobutylicum DSM 13864</name>
    <dbReference type="NCBI Taxonomy" id="1345695"/>
    <lineage>
        <taxon>Bacteria</taxon>
        <taxon>Bacillati</taxon>
        <taxon>Bacillota</taxon>
        <taxon>Clostridia</taxon>
        <taxon>Eubacteriales</taxon>
        <taxon>Clostridiaceae</taxon>
        <taxon>Clostridium</taxon>
    </lineage>
</organism>